<proteinExistence type="predicted"/>
<dbReference type="HOGENOM" id="CLU_667593_0_0_1"/>
<feature type="compositionally biased region" description="Basic residues" evidence="1">
    <location>
        <begin position="22"/>
        <end position="41"/>
    </location>
</feature>
<feature type="compositionally biased region" description="Low complexity" evidence="1">
    <location>
        <begin position="280"/>
        <end position="293"/>
    </location>
</feature>
<feature type="region of interest" description="Disordered" evidence="1">
    <location>
        <begin position="138"/>
        <end position="165"/>
    </location>
</feature>
<sequence>MVAEDEKRDGFGYAEGSSTGGKKIKDRRGSKLSKMKSKRKVQQQLQAVQQAQAQLQLRRASGHGKGASWDSGVSSLADYKSFGYAVEAYDGSVKASPVATDETMTYPRPMRRMLSEMEQGADSHTPILEGRMVRLDYEEDGDGDRGVGSSNRSRSGSGCGSDEKTKVESIAEGAVYSGHAPLSSGSLYAHTFAQNQEPSTYAASPLSMSMSTSTITPSEPICPSSFHRPTPRQPPTITTTLAAPSSHSMHSNNTFTTDTDFDFMAPTPPPASFNPHPHSPAESRPSTSSLSLSIDPRRFSRSSSARIKGELRRGEITVIDMRRVRTPEGSPVTEGGEGQEASTSWIESRRAMGFVENDEDVDLDVPTPRQGTYSRAVTGQIQNAGDVDLEKGTETENGGGGWRKGLMRSWRS</sequence>
<protein>
    <submittedName>
        <fullName evidence="2">Uncharacterized protein</fullName>
    </submittedName>
</protein>
<feature type="region of interest" description="Disordered" evidence="1">
    <location>
        <begin position="384"/>
        <end position="412"/>
    </location>
</feature>
<accession>A0A0C9TZ18</accession>
<gene>
    <name evidence="2" type="ORF">M422DRAFT_34505</name>
</gene>
<keyword evidence="3" id="KW-1185">Reference proteome</keyword>
<evidence type="ECO:0000256" key="1">
    <source>
        <dbReference type="SAM" id="MobiDB-lite"/>
    </source>
</evidence>
<evidence type="ECO:0000313" key="2">
    <source>
        <dbReference type="EMBL" id="KIJ35698.1"/>
    </source>
</evidence>
<dbReference type="Proteomes" id="UP000054279">
    <property type="component" value="Unassembled WGS sequence"/>
</dbReference>
<organism evidence="2 3">
    <name type="scientific">Sphaerobolus stellatus (strain SS14)</name>
    <dbReference type="NCBI Taxonomy" id="990650"/>
    <lineage>
        <taxon>Eukaryota</taxon>
        <taxon>Fungi</taxon>
        <taxon>Dikarya</taxon>
        <taxon>Basidiomycota</taxon>
        <taxon>Agaricomycotina</taxon>
        <taxon>Agaricomycetes</taxon>
        <taxon>Phallomycetidae</taxon>
        <taxon>Geastrales</taxon>
        <taxon>Sphaerobolaceae</taxon>
        <taxon>Sphaerobolus</taxon>
    </lineage>
</organism>
<evidence type="ECO:0000313" key="3">
    <source>
        <dbReference type="Proteomes" id="UP000054279"/>
    </source>
</evidence>
<dbReference type="AlphaFoldDB" id="A0A0C9TZ18"/>
<dbReference type="EMBL" id="KN837185">
    <property type="protein sequence ID" value="KIJ35698.1"/>
    <property type="molecule type" value="Genomic_DNA"/>
</dbReference>
<name>A0A0C9TZ18_SPHS4</name>
<feature type="region of interest" description="Disordered" evidence="1">
    <location>
        <begin position="1"/>
        <end position="47"/>
    </location>
</feature>
<feature type="compositionally biased region" description="Basic and acidic residues" evidence="1">
    <location>
        <begin position="1"/>
        <end position="10"/>
    </location>
</feature>
<feature type="compositionally biased region" description="Low complexity" evidence="1">
    <location>
        <begin position="204"/>
        <end position="225"/>
    </location>
</feature>
<feature type="compositionally biased region" description="Low complexity" evidence="1">
    <location>
        <begin position="147"/>
        <end position="156"/>
    </location>
</feature>
<feature type="region of interest" description="Disordered" evidence="1">
    <location>
        <begin position="203"/>
        <end position="306"/>
    </location>
</feature>
<reference evidence="2 3" key="1">
    <citation type="submission" date="2014-06" db="EMBL/GenBank/DDBJ databases">
        <title>Evolutionary Origins and Diversification of the Mycorrhizal Mutualists.</title>
        <authorList>
            <consortium name="DOE Joint Genome Institute"/>
            <consortium name="Mycorrhizal Genomics Consortium"/>
            <person name="Kohler A."/>
            <person name="Kuo A."/>
            <person name="Nagy L.G."/>
            <person name="Floudas D."/>
            <person name="Copeland A."/>
            <person name="Barry K.W."/>
            <person name="Cichocki N."/>
            <person name="Veneault-Fourrey C."/>
            <person name="LaButti K."/>
            <person name="Lindquist E.A."/>
            <person name="Lipzen A."/>
            <person name="Lundell T."/>
            <person name="Morin E."/>
            <person name="Murat C."/>
            <person name="Riley R."/>
            <person name="Ohm R."/>
            <person name="Sun H."/>
            <person name="Tunlid A."/>
            <person name="Henrissat B."/>
            <person name="Grigoriev I.V."/>
            <person name="Hibbett D.S."/>
            <person name="Martin F."/>
        </authorList>
    </citation>
    <scope>NUCLEOTIDE SEQUENCE [LARGE SCALE GENOMIC DNA]</scope>
    <source>
        <strain evidence="2 3">SS14</strain>
    </source>
</reference>
<feature type="compositionally biased region" description="Polar residues" evidence="1">
    <location>
        <begin position="241"/>
        <end position="253"/>
    </location>
</feature>